<dbReference type="Proteomes" id="UP001482620">
    <property type="component" value="Unassembled WGS sequence"/>
</dbReference>
<comment type="caution">
    <text evidence="1">The sequence shown here is derived from an EMBL/GenBank/DDBJ whole genome shotgun (WGS) entry which is preliminary data.</text>
</comment>
<gene>
    <name evidence="1" type="ORF">ILYODFUR_009091</name>
</gene>
<dbReference type="EMBL" id="JAHRIQ010093310">
    <property type="protein sequence ID" value="MEQ2251269.1"/>
    <property type="molecule type" value="Genomic_DNA"/>
</dbReference>
<accession>A0ABV0V1K9</accession>
<sequence>MFVQIVQYCLCTQYLVGDPFAGFPCMKEKESNLWLHISSMGFRSDLFACQSDAVISWSLKQVLVLLEDKISISIQLVNRVKHKVLKNFLLDSCADFGLYKTHWTNTSRWNGSTNYH</sequence>
<evidence type="ECO:0000313" key="1">
    <source>
        <dbReference type="EMBL" id="MEQ2251269.1"/>
    </source>
</evidence>
<name>A0ABV0V1K9_9TELE</name>
<evidence type="ECO:0000313" key="2">
    <source>
        <dbReference type="Proteomes" id="UP001482620"/>
    </source>
</evidence>
<organism evidence="1 2">
    <name type="scientific">Ilyodon furcidens</name>
    <name type="common">goldbreast splitfin</name>
    <dbReference type="NCBI Taxonomy" id="33524"/>
    <lineage>
        <taxon>Eukaryota</taxon>
        <taxon>Metazoa</taxon>
        <taxon>Chordata</taxon>
        <taxon>Craniata</taxon>
        <taxon>Vertebrata</taxon>
        <taxon>Euteleostomi</taxon>
        <taxon>Actinopterygii</taxon>
        <taxon>Neopterygii</taxon>
        <taxon>Teleostei</taxon>
        <taxon>Neoteleostei</taxon>
        <taxon>Acanthomorphata</taxon>
        <taxon>Ovalentaria</taxon>
        <taxon>Atherinomorphae</taxon>
        <taxon>Cyprinodontiformes</taxon>
        <taxon>Goodeidae</taxon>
        <taxon>Ilyodon</taxon>
    </lineage>
</organism>
<protein>
    <submittedName>
        <fullName evidence="1">Uncharacterized protein</fullName>
    </submittedName>
</protein>
<keyword evidence="2" id="KW-1185">Reference proteome</keyword>
<proteinExistence type="predicted"/>
<reference evidence="1 2" key="1">
    <citation type="submission" date="2021-06" db="EMBL/GenBank/DDBJ databases">
        <authorList>
            <person name="Palmer J.M."/>
        </authorList>
    </citation>
    <scope>NUCLEOTIDE SEQUENCE [LARGE SCALE GENOMIC DNA]</scope>
    <source>
        <strain evidence="2">if_2019</strain>
        <tissue evidence="1">Muscle</tissue>
    </source>
</reference>